<dbReference type="EMBL" id="FOLQ01000032">
    <property type="protein sequence ID" value="SFF16595.1"/>
    <property type="molecule type" value="Genomic_DNA"/>
</dbReference>
<reference evidence="1 2" key="1">
    <citation type="submission" date="2016-10" db="EMBL/GenBank/DDBJ databases">
        <authorList>
            <person name="de Groot N.N."/>
        </authorList>
    </citation>
    <scope>NUCLEOTIDE SEQUENCE [LARGE SCALE GENOMIC DNA]</scope>
    <source>
        <strain evidence="1 2">DSM 26130</strain>
    </source>
</reference>
<accession>A0A1I2GG69</accession>
<name>A0A1I2GG69_9BACT</name>
<dbReference type="AlphaFoldDB" id="A0A1I2GG69"/>
<evidence type="ECO:0000313" key="2">
    <source>
        <dbReference type="Proteomes" id="UP000198598"/>
    </source>
</evidence>
<proteinExistence type="predicted"/>
<dbReference type="Proteomes" id="UP000198598">
    <property type="component" value="Unassembled WGS sequence"/>
</dbReference>
<evidence type="ECO:0000313" key="1">
    <source>
        <dbReference type="EMBL" id="SFF16595.1"/>
    </source>
</evidence>
<gene>
    <name evidence="1" type="ORF">SAMN05216167_13227</name>
</gene>
<organism evidence="1 2">
    <name type="scientific">Spirosoma endophyticum</name>
    <dbReference type="NCBI Taxonomy" id="662367"/>
    <lineage>
        <taxon>Bacteria</taxon>
        <taxon>Pseudomonadati</taxon>
        <taxon>Bacteroidota</taxon>
        <taxon>Cytophagia</taxon>
        <taxon>Cytophagales</taxon>
        <taxon>Cytophagaceae</taxon>
        <taxon>Spirosoma</taxon>
    </lineage>
</organism>
<dbReference type="STRING" id="662367.SAMN05216167_13227"/>
<keyword evidence="2" id="KW-1185">Reference proteome</keyword>
<protein>
    <submittedName>
        <fullName evidence="1">Uncharacterized protein</fullName>
    </submittedName>
</protein>
<sequence>MNSDTDQPDPSMEPIQVACEKMIYDLYLQNQPGLVAFIDQLIRMGHSPTHIANRVKSIIPVISQVNNHVFLIAMYLLRRQLSSN</sequence>